<feature type="region of interest" description="Disordered" evidence="1">
    <location>
        <begin position="40"/>
        <end position="127"/>
    </location>
</feature>
<sequence>MSTTRNSNAKGKGKQPKKFVEHKDAALQLASIIADEQEGKAKNRIAKHHIQAQAPTRTAKARPSSKDKLKEVKAAIKAERTRIKKEKAKARKQETNQLPGATSNGDRRSHRDQPDPTMKKKKRVAFA</sequence>
<reference evidence="2 3" key="1">
    <citation type="journal article" date="2014" name="PLoS Genet.">
        <title>Analysis of the Phlebiopsis gigantea genome, transcriptome and secretome provides insight into its pioneer colonization strategies of wood.</title>
        <authorList>
            <person name="Hori C."/>
            <person name="Ishida T."/>
            <person name="Igarashi K."/>
            <person name="Samejima M."/>
            <person name="Suzuki H."/>
            <person name="Master E."/>
            <person name="Ferreira P."/>
            <person name="Ruiz-Duenas F.J."/>
            <person name="Held B."/>
            <person name="Canessa P."/>
            <person name="Larrondo L.F."/>
            <person name="Schmoll M."/>
            <person name="Druzhinina I.S."/>
            <person name="Kubicek C.P."/>
            <person name="Gaskell J.A."/>
            <person name="Kersten P."/>
            <person name="St John F."/>
            <person name="Glasner J."/>
            <person name="Sabat G."/>
            <person name="Splinter BonDurant S."/>
            <person name="Syed K."/>
            <person name="Yadav J."/>
            <person name="Mgbeahuruike A.C."/>
            <person name="Kovalchuk A."/>
            <person name="Asiegbu F.O."/>
            <person name="Lackner G."/>
            <person name="Hoffmeister D."/>
            <person name="Rencoret J."/>
            <person name="Gutierrez A."/>
            <person name="Sun H."/>
            <person name="Lindquist E."/>
            <person name="Barry K."/>
            <person name="Riley R."/>
            <person name="Grigoriev I.V."/>
            <person name="Henrissat B."/>
            <person name="Kues U."/>
            <person name="Berka R.M."/>
            <person name="Martinez A.T."/>
            <person name="Covert S.F."/>
            <person name="Blanchette R.A."/>
            <person name="Cullen D."/>
        </authorList>
    </citation>
    <scope>NUCLEOTIDE SEQUENCE [LARGE SCALE GENOMIC DNA]</scope>
    <source>
        <strain evidence="2 3">11061_1 CR5-6</strain>
    </source>
</reference>
<evidence type="ECO:0000313" key="3">
    <source>
        <dbReference type="Proteomes" id="UP000053257"/>
    </source>
</evidence>
<dbReference type="AlphaFoldDB" id="A0A0C3S1V6"/>
<name>A0A0C3S1V6_PHLG1</name>
<protein>
    <submittedName>
        <fullName evidence="2">Uncharacterized protein</fullName>
    </submittedName>
</protein>
<proteinExistence type="predicted"/>
<feature type="compositionally biased region" description="Polar residues" evidence="1">
    <location>
        <begin position="95"/>
        <end position="104"/>
    </location>
</feature>
<gene>
    <name evidence="2" type="ORF">PHLGIDRAFT_130182</name>
</gene>
<dbReference type="OrthoDB" id="2620452at2759"/>
<dbReference type="HOGENOM" id="CLU_159473_0_0_1"/>
<keyword evidence="3" id="KW-1185">Reference proteome</keyword>
<evidence type="ECO:0000313" key="2">
    <source>
        <dbReference type="EMBL" id="KIP03377.1"/>
    </source>
</evidence>
<dbReference type="Proteomes" id="UP000053257">
    <property type="component" value="Unassembled WGS sequence"/>
</dbReference>
<accession>A0A0C3S1V6</accession>
<feature type="compositionally biased region" description="Basic and acidic residues" evidence="1">
    <location>
        <begin position="64"/>
        <end position="81"/>
    </location>
</feature>
<dbReference type="EMBL" id="KN840619">
    <property type="protein sequence ID" value="KIP03377.1"/>
    <property type="molecule type" value="Genomic_DNA"/>
</dbReference>
<feature type="region of interest" description="Disordered" evidence="1">
    <location>
        <begin position="1"/>
        <end position="20"/>
    </location>
</feature>
<organism evidence="2 3">
    <name type="scientific">Phlebiopsis gigantea (strain 11061_1 CR5-6)</name>
    <name type="common">White-rot fungus</name>
    <name type="synonym">Peniophora gigantea</name>
    <dbReference type="NCBI Taxonomy" id="745531"/>
    <lineage>
        <taxon>Eukaryota</taxon>
        <taxon>Fungi</taxon>
        <taxon>Dikarya</taxon>
        <taxon>Basidiomycota</taxon>
        <taxon>Agaricomycotina</taxon>
        <taxon>Agaricomycetes</taxon>
        <taxon>Polyporales</taxon>
        <taxon>Phanerochaetaceae</taxon>
        <taxon>Phlebiopsis</taxon>
    </lineage>
</organism>
<feature type="compositionally biased region" description="Basic and acidic residues" evidence="1">
    <location>
        <begin position="105"/>
        <end position="118"/>
    </location>
</feature>
<evidence type="ECO:0000256" key="1">
    <source>
        <dbReference type="SAM" id="MobiDB-lite"/>
    </source>
</evidence>